<keyword evidence="1" id="KW-1133">Transmembrane helix</keyword>
<evidence type="ECO:0000256" key="1">
    <source>
        <dbReference type="SAM" id="Phobius"/>
    </source>
</evidence>
<organism evidence="2 3">
    <name type="scientific">Aspergillus indologenus CBS 114.80</name>
    <dbReference type="NCBI Taxonomy" id="1450541"/>
    <lineage>
        <taxon>Eukaryota</taxon>
        <taxon>Fungi</taxon>
        <taxon>Dikarya</taxon>
        <taxon>Ascomycota</taxon>
        <taxon>Pezizomycotina</taxon>
        <taxon>Eurotiomycetes</taxon>
        <taxon>Eurotiomycetidae</taxon>
        <taxon>Eurotiales</taxon>
        <taxon>Aspergillaceae</taxon>
        <taxon>Aspergillus</taxon>
        <taxon>Aspergillus subgen. Circumdati</taxon>
    </lineage>
</organism>
<proteinExistence type="predicted"/>
<sequence length="148" mass="16651">MSLYYLKTGEFRSLSMTRQGQVLLDAKPQVFSVIDQDTLDTGWIALHAFGRTGRWRPQCTCSRGTWGLRCSWRACRAGNWTGWSMSILTTICGLILLMLPHGFNMDLPLLGFIASAHQKETYGSQAQSLEAEHELTHVSDDIDSYGFD</sequence>
<gene>
    <name evidence="2" type="ORF">BP00DRAFT_446260</name>
</gene>
<accession>A0A2V5J9T8</accession>
<dbReference type="Proteomes" id="UP000248817">
    <property type="component" value="Unassembled WGS sequence"/>
</dbReference>
<dbReference type="EMBL" id="KZ825500">
    <property type="protein sequence ID" value="PYI31646.1"/>
    <property type="molecule type" value="Genomic_DNA"/>
</dbReference>
<protein>
    <submittedName>
        <fullName evidence="2">Uncharacterized protein</fullName>
    </submittedName>
</protein>
<feature type="transmembrane region" description="Helical" evidence="1">
    <location>
        <begin position="80"/>
        <end position="99"/>
    </location>
</feature>
<keyword evidence="1" id="KW-0812">Transmembrane</keyword>
<evidence type="ECO:0000313" key="2">
    <source>
        <dbReference type="EMBL" id="PYI31646.1"/>
    </source>
</evidence>
<name>A0A2V5J9T8_9EURO</name>
<keyword evidence="1" id="KW-0472">Membrane</keyword>
<evidence type="ECO:0000313" key="3">
    <source>
        <dbReference type="Proteomes" id="UP000248817"/>
    </source>
</evidence>
<keyword evidence="3" id="KW-1185">Reference proteome</keyword>
<reference evidence="2 3" key="1">
    <citation type="submission" date="2018-02" db="EMBL/GenBank/DDBJ databases">
        <title>The genomes of Aspergillus section Nigri reveals drivers in fungal speciation.</title>
        <authorList>
            <consortium name="DOE Joint Genome Institute"/>
            <person name="Vesth T.C."/>
            <person name="Nybo J."/>
            <person name="Theobald S."/>
            <person name="Brandl J."/>
            <person name="Frisvad J.C."/>
            <person name="Nielsen K.F."/>
            <person name="Lyhne E.K."/>
            <person name="Kogle M.E."/>
            <person name="Kuo A."/>
            <person name="Riley R."/>
            <person name="Clum A."/>
            <person name="Nolan M."/>
            <person name="Lipzen A."/>
            <person name="Salamov A."/>
            <person name="Henrissat B."/>
            <person name="Wiebenga A."/>
            <person name="De vries R.P."/>
            <person name="Grigoriev I.V."/>
            <person name="Mortensen U.H."/>
            <person name="Andersen M.R."/>
            <person name="Baker S.E."/>
        </authorList>
    </citation>
    <scope>NUCLEOTIDE SEQUENCE [LARGE SCALE GENOMIC DNA]</scope>
    <source>
        <strain evidence="2 3">CBS 114.80</strain>
    </source>
</reference>
<dbReference type="AlphaFoldDB" id="A0A2V5J9T8"/>